<name>A0A0Z8BXK8_STRSU</name>
<feature type="region of interest" description="Disordered" evidence="1">
    <location>
        <begin position="29"/>
        <end position="48"/>
    </location>
</feature>
<gene>
    <name evidence="2" type="ORF">ERS132393_01308</name>
</gene>
<dbReference type="InterPro" id="IPR047909">
    <property type="entry name" value="SPJ_0845-like_N"/>
</dbReference>
<dbReference type="NCBIfam" id="NF040897">
    <property type="entry name" value="SPJ_0845_Nterm"/>
    <property type="match status" value="1"/>
</dbReference>
<accession>A0A0Z8BXK8</accession>
<organism evidence="2 3">
    <name type="scientific">Streptococcus suis</name>
    <dbReference type="NCBI Taxonomy" id="1307"/>
    <lineage>
        <taxon>Bacteria</taxon>
        <taxon>Bacillati</taxon>
        <taxon>Bacillota</taxon>
        <taxon>Bacilli</taxon>
        <taxon>Lactobacillales</taxon>
        <taxon>Streptococcaceae</taxon>
        <taxon>Streptococcus</taxon>
    </lineage>
</organism>
<dbReference type="EMBL" id="FIGG01000004">
    <property type="protein sequence ID" value="CYU75678.1"/>
    <property type="molecule type" value="Genomic_DNA"/>
</dbReference>
<evidence type="ECO:0000256" key="1">
    <source>
        <dbReference type="SAM" id="MobiDB-lite"/>
    </source>
</evidence>
<sequence>MAVTYKRQDDVEKMLEEFASFEKLEEIEYPDPKSKEHSGKNNLNQDKK</sequence>
<dbReference type="AlphaFoldDB" id="A0A0Z8BXK8"/>
<evidence type="ECO:0008006" key="4">
    <source>
        <dbReference type="Google" id="ProtNLM"/>
    </source>
</evidence>
<protein>
    <recommendedName>
        <fullName evidence="4">Type II restriction endonuclease DpnI</fullName>
    </recommendedName>
</protein>
<evidence type="ECO:0000313" key="2">
    <source>
        <dbReference type="EMBL" id="CYU75678.1"/>
    </source>
</evidence>
<dbReference type="Proteomes" id="UP000072530">
    <property type="component" value="Unassembled WGS sequence"/>
</dbReference>
<dbReference type="RefSeq" id="WP_172004084.1">
    <property type="nucleotide sequence ID" value="NZ_CEDJ01000089.1"/>
</dbReference>
<proteinExistence type="predicted"/>
<reference evidence="2 3" key="1">
    <citation type="submission" date="2016-02" db="EMBL/GenBank/DDBJ databases">
        <authorList>
            <consortium name="Pathogen Informatics"/>
        </authorList>
    </citation>
    <scope>NUCLEOTIDE SEQUENCE [LARGE SCALE GENOMIC DNA]</scope>
    <source>
        <strain evidence="2 3">LSS31</strain>
    </source>
</reference>
<evidence type="ECO:0000313" key="3">
    <source>
        <dbReference type="Proteomes" id="UP000072530"/>
    </source>
</evidence>